<sequence length="801" mass="88554">MRNIVVLAAMAVLLAVVAGCGSPEERRDEFYDSARQLYEQERYSEARVQARNAIKVDEEFAAGELLLGRINMKLENWRGAFNNFLHAVEKDPTLQEARVELARLNLMNNDLDAAQRLVDEVLAQEPENAEAALLAAVTLSRRGEMDAAVTKAEALLEQAPEMEDAWAFLALLRLQAGENDESVRILREALQRLPESRNLHLQLGGTLTRMNRMDEAGKVYEALAAKETEGAEMRRLLGDFYLKAGRMDDAVSVARDLVQAFPDEASHRLTLAGMYRARKDTAAEEQALLDGIQAVEDDGQLRLAFIDLLRREGRLDEAVEQARDLAGPLPSEEERAESLPDETALAARRALADIHISRLDYDRAQSVLDEIFLLQPKDLEAKVLQARIAMARGDHEKAVSLYREVLRDQPDSLPVYSLMAQAHLAADQPGLARQALEQALDQDRGYAPARRALVSLFLAEKRYGEALAQLRNALKQEPDNPAIQSAIGDVFVFQGKPGAAEIEYRKLLDNPRTAGFGAFKIGQLEMNRGRYDKALEYFRALHDADPANFMAAEAVVAAYLAKGDVAGALDFSSGLKQTLDGAGAYQLMARIEAARGNFDRAEQLFMEGGQANPEFNPYPRIGGMYLAAGRTDLAEKRFREALEKQPGDAGSAFVLAMMLQERGDMAEAEALYRQVLEERPDFTPAQNNLAYLYAEHSTDQNKLTDALELALRAARRGTPEALDTLGWVYHKSGDPQQALSTLMRALDMKSDHPAVLYHLAEVHSALGNIEQARGYAERSLEVDPDGATAAQAKALLERLGS</sequence>
<dbReference type="RefSeq" id="WP_144019421.1">
    <property type="nucleotide sequence ID" value="NZ_FUYC01000010.1"/>
</dbReference>
<name>A0A1T4XF00_9BACT</name>
<protein>
    <submittedName>
        <fullName evidence="6">Tfp pilus assembly protein PilF</fullName>
    </submittedName>
</protein>
<dbReference type="OrthoDB" id="220004at2"/>
<feature type="repeat" description="TPR" evidence="3">
    <location>
        <begin position="719"/>
        <end position="752"/>
    </location>
</feature>
<accession>A0A1T4XF00</accession>
<dbReference type="InterPro" id="IPR019734">
    <property type="entry name" value="TPR_rpt"/>
</dbReference>
<dbReference type="Pfam" id="PF23914">
    <property type="entry name" value="TPR_CcmH_CycH"/>
    <property type="match status" value="1"/>
</dbReference>
<keyword evidence="4" id="KW-0175">Coiled coil</keyword>
<feature type="repeat" description="TPR" evidence="3">
    <location>
        <begin position="163"/>
        <end position="196"/>
    </location>
</feature>
<feature type="repeat" description="TPR" evidence="3">
    <location>
        <begin position="447"/>
        <end position="480"/>
    </location>
</feature>
<feature type="repeat" description="TPR" evidence="3">
    <location>
        <begin position="515"/>
        <end position="548"/>
    </location>
</feature>
<dbReference type="AlphaFoldDB" id="A0A1T4XF00"/>
<feature type="repeat" description="TPR" evidence="3">
    <location>
        <begin position="753"/>
        <end position="786"/>
    </location>
</feature>
<dbReference type="Proteomes" id="UP000190027">
    <property type="component" value="Unassembled WGS sequence"/>
</dbReference>
<dbReference type="STRING" id="1121449.SAMN02745704_02082"/>
<dbReference type="SMART" id="SM00028">
    <property type="entry name" value="TPR"/>
    <property type="match status" value="15"/>
</dbReference>
<organism evidence="6 7">
    <name type="scientific">Paucidesulfovibrio gracilis DSM 16080</name>
    <dbReference type="NCBI Taxonomy" id="1121449"/>
    <lineage>
        <taxon>Bacteria</taxon>
        <taxon>Pseudomonadati</taxon>
        <taxon>Thermodesulfobacteriota</taxon>
        <taxon>Desulfovibrionia</taxon>
        <taxon>Desulfovibrionales</taxon>
        <taxon>Desulfovibrionaceae</taxon>
        <taxon>Paucidesulfovibrio</taxon>
    </lineage>
</organism>
<evidence type="ECO:0000256" key="1">
    <source>
        <dbReference type="ARBA" id="ARBA00022737"/>
    </source>
</evidence>
<dbReference type="Gene3D" id="1.25.40.10">
    <property type="entry name" value="Tetratricopeptide repeat domain"/>
    <property type="match status" value="3"/>
</dbReference>
<evidence type="ECO:0000313" key="6">
    <source>
        <dbReference type="EMBL" id="SKA87778.1"/>
    </source>
</evidence>
<evidence type="ECO:0000256" key="4">
    <source>
        <dbReference type="SAM" id="Coils"/>
    </source>
</evidence>
<keyword evidence="2 3" id="KW-0802">TPR repeat</keyword>
<keyword evidence="7" id="KW-1185">Reference proteome</keyword>
<evidence type="ECO:0000259" key="5">
    <source>
        <dbReference type="Pfam" id="PF23914"/>
    </source>
</evidence>
<dbReference type="Pfam" id="PF13432">
    <property type="entry name" value="TPR_16"/>
    <property type="match status" value="1"/>
</dbReference>
<gene>
    <name evidence="6" type="ORF">SAMN02745704_02082</name>
</gene>
<feature type="repeat" description="TPR" evidence="3">
    <location>
        <begin position="379"/>
        <end position="412"/>
    </location>
</feature>
<feature type="repeat" description="TPR" evidence="3">
    <location>
        <begin position="231"/>
        <end position="264"/>
    </location>
</feature>
<dbReference type="PROSITE" id="PS51257">
    <property type="entry name" value="PROKAR_LIPOPROTEIN"/>
    <property type="match status" value="1"/>
</dbReference>
<dbReference type="PANTHER" id="PTHR45586:SF1">
    <property type="entry name" value="LIPOPOLYSACCHARIDE ASSEMBLY PROTEIN B"/>
    <property type="match status" value="1"/>
</dbReference>
<feature type="repeat" description="TPR" evidence="3">
    <location>
        <begin position="615"/>
        <end position="648"/>
    </location>
</feature>
<dbReference type="Pfam" id="PF14559">
    <property type="entry name" value="TPR_19"/>
    <property type="match status" value="5"/>
</dbReference>
<dbReference type="InterPro" id="IPR051012">
    <property type="entry name" value="CellSynth/LPSAsmb/PSIAsmb"/>
</dbReference>
<dbReference type="InterPro" id="IPR011990">
    <property type="entry name" value="TPR-like_helical_dom_sf"/>
</dbReference>
<proteinExistence type="predicted"/>
<dbReference type="EMBL" id="FUYC01000010">
    <property type="protein sequence ID" value="SKA87778.1"/>
    <property type="molecule type" value="Genomic_DNA"/>
</dbReference>
<dbReference type="PROSITE" id="PS50005">
    <property type="entry name" value="TPR"/>
    <property type="match status" value="8"/>
</dbReference>
<evidence type="ECO:0000313" key="7">
    <source>
        <dbReference type="Proteomes" id="UP000190027"/>
    </source>
</evidence>
<feature type="coiled-coil region" evidence="4">
    <location>
        <begin position="94"/>
        <end position="124"/>
    </location>
</feature>
<dbReference type="InterPro" id="IPR056413">
    <property type="entry name" value="TPR_CcmH_CycH"/>
</dbReference>
<dbReference type="SUPFAM" id="SSF48452">
    <property type="entry name" value="TPR-like"/>
    <property type="match status" value="3"/>
</dbReference>
<evidence type="ECO:0000256" key="3">
    <source>
        <dbReference type="PROSITE-ProRule" id="PRU00339"/>
    </source>
</evidence>
<feature type="domain" description="Cytochrome c-type biogenesis protein H TPR" evidence="5">
    <location>
        <begin position="51"/>
        <end position="159"/>
    </location>
</feature>
<keyword evidence="1" id="KW-0677">Repeat</keyword>
<dbReference type="PANTHER" id="PTHR45586">
    <property type="entry name" value="TPR REPEAT-CONTAINING PROTEIN PA4667"/>
    <property type="match status" value="1"/>
</dbReference>
<reference evidence="6 7" key="1">
    <citation type="submission" date="2017-02" db="EMBL/GenBank/DDBJ databases">
        <authorList>
            <person name="Peterson S.W."/>
        </authorList>
    </citation>
    <scope>NUCLEOTIDE SEQUENCE [LARGE SCALE GENOMIC DNA]</scope>
    <source>
        <strain evidence="6 7">DSM 16080</strain>
    </source>
</reference>
<evidence type="ECO:0000256" key="2">
    <source>
        <dbReference type="ARBA" id="ARBA00022803"/>
    </source>
</evidence>